<dbReference type="AlphaFoldDB" id="A0AAW7JHY1"/>
<evidence type="ECO:0000313" key="1">
    <source>
        <dbReference type="EMBL" id="MDN0022545.1"/>
    </source>
</evidence>
<dbReference type="EMBL" id="JAUEIE010000004">
    <property type="protein sequence ID" value="MDN0022545.1"/>
    <property type="molecule type" value="Genomic_DNA"/>
</dbReference>
<organism evidence="2 4">
    <name type="scientific">Leyella lascolaii</name>
    <dbReference type="NCBI Taxonomy" id="1776379"/>
    <lineage>
        <taxon>Bacteria</taxon>
        <taxon>Pseudomonadati</taxon>
        <taxon>Bacteroidota</taxon>
        <taxon>Bacteroidia</taxon>
        <taxon>Bacteroidales</taxon>
        <taxon>Prevotellaceae</taxon>
        <taxon>Leyella</taxon>
    </lineage>
</organism>
<dbReference type="Proteomes" id="UP001168478">
    <property type="component" value="Unassembled WGS sequence"/>
</dbReference>
<gene>
    <name evidence="1" type="ORF">QVN81_05830</name>
    <name evidence="2" type="ORF">QVN84_07995</name>
</gene>
<accession>A0AAW7JHY1</accession>
<evidence type="ECO:0000313" key="4">
    <source>
        <dbReference type="Proteomes" id="UP001168478"/>
    </source>
</evidence>
<dbReference type="EMBL" id="JAUEIF010000006">
    <property type="protein sequence ID" value="MDN0025458.1"/>
    <property type="molecule type" value="Genomic_DNA"/>
</dbReference>
<proteinExistence type="predicted"/>
<reference evidence="2" key="2">
    <citation type="submission" date="2023-08" db="EMBL/GenBank/DDBJ databases">
        <title>Identification and characterization of horizontal gene transfer across gut microbiota members of farm animals based on homology search.</title>
        <authorList>
            <person name="Schwarzerova J."/>
            <person name="Nykrynova M."/>
            <person name="Jureckova K."/>
            <person name="Cejkova D."/>
            <person name="Rychlik I."/>
        </authorList>
    </citation>
    <scope>NUCLEOTIDE SEQUENCE</scope>
    <source>
        <strain evidence="2">ET15</strain>
        <strain evidence="1">ET37</strain>
    </source>
</reference>
<evidence type="ECO:0000313" key="3">
    <source>
        <dbReference type="Proteomes" id="UP001167831"/>
    </source>
</evidence>
<evidence type="ECO:0000313" key="2">
    <source>
        <dbReference type="EMBL" id="MDN0025458.1"/>
    </source>
</evidence>
<dbReference type="RefSeq" id="WP_289825048.1">
    <property type="nucleotide sequence ID" value="NZ_JAUEIE010000004.1"/>
</dbReference>
<sequence>MKKRKTVITAVSLFFVVSICMFTVRNSIIKEHDWKVTSGASLKNDFISFSEDSVNSYSCPLIRENGEIIAIALIQFEERLLVFSTKEMAFSFLMYI</sequence>
<keyword evidence="3" id="KW-1185">Reference proteome</keyword>
<reference evidence="2" key="1">
    <citation type="submission" date="2023-06" db="EMBL/GenBank/DDBJ databases">
        <authorList>
            <person name="Zeman M."/>
            <person name="Kubasova T."/>
            <person name="Jahodarova E."/>
            <person name="Nykrynova M."/>
            <person name="Rychlik I."/>
        </authorList>
    </citation>
    <scope>NUCLEOTIDE SEQUENCE</scope>
    <source>
        <strain evidence="2">ET15</strain>
        <strain evidence="1">ET37</strain>
    </source>
</reference>
<dbReference type="Proteomes" id="UP001167831">
    <property type="component" value="Unassembled WGS sequence"/>
</dbReference>
<name>A0AAW7JHY1_9BACT</name>
<comment type="caution">
    <text evidence="2">The sequence shown here is derived from an EMBL/GenBank/DDBJ whole genome shotgun (WGS) entry which is preliminary data.</text>
</comment>
<protein>
    <submittedName>
        <fullName evidence="2">Uncharacterized protein</fullName>
    </submittedName>
</protein>